<dbReference type="AlphaFoldDB" id="A0A370X1N8"/>
<dbReference type="Gene3D" id="2.10.10.20">
    <property type="entry name" value="Carbohydrate-binding module superfamily 5/12"/>
    <property type="match status" value="1"/>
</dbReference>
<comment type="caution">
    <text evidence="1">The sequence shown here is derived from an EMBL/GenBank/DDBJ whole genome shotgun (WGS) entry which is preliminary data.</text>
</comment>
<dbReference type="GO" id="GO:0005576">
    <property type="term" value="C:extracellular region"/>
    <property type="evidence" value="ECO:0007669"/>
    <property type="project" value="InterPro"/>
</dbReference>
<organism evidence="1 2">
    <name type="scientific">Dyella monticola</name>
    <dbReference type="NCBI Taxonomy" id="1927958"/>
    <lineage>
        <taxon>Bacteria</taxon>
        <taxon>Pseudomonadati</taxon>
        <taxon>Pseudomonadota</taxon>
        <taxon>Gammaproteobacteria</taxon>
        <taxon>Lysobacterales</taxon>
        <taxon>Rhodanobacteraceae</taxon>
        <taxon>Dyella</taxon>
    </lineage>
</organism>
<dbReference type="InterPro" id="IPR036573">
    <property type="entry name" value="CBM_sf_5/12"/>
</dbReference>
<proteinExistence type="predicted"/>
<dbReference type="Proteomes" id="UP000254258">
    <property type="component" value="Unassembled WGS sequence"/>
</dbReference>
<accession>A0A370X1N8</accession>
<name>A0A370X1N8_9GAMM</name>
<evidence type="ECO:0000313" key="1">
    <source>
        <dbReference type="EMBL" id="RDS82125.1"/>
    </source>
</evidence>
<protein>
    <recommendedName>
        <fullName evidence="3">Chitin-binding type-3 domain-containing protein</fullName>
    </recommendedName>
</protein>
<gene>
    <name evidence="1" type="ORF">DWU98_08735</name>
</gene>
<reference evidence="1 2" key="1">
    <citation type="submission" date="2018-07" db="EMBL/GenBank/DDBJ databases">
        <title>Dyella monticola sp. nov. and Dyella psychrodurans sp. nov. isolated from monsoon evergreen broad-leaved forest soil of Dinghu Mountain, China.</title>
        <authorList>
            <person name="Gao Z."/>
            <person name="Qiu L."/>
        </authorList>
    </citation>
    <scope>NUCLEOTIDE SEQUENCE [LARGE SCALE GENOMIC DNA]</scope>
    <source>
        <strain evidence="1 2">4G-K06</strain>
    </source>
</reference>
<evidence type="ECO:0008006" key="3">
    <source>
        <dbReference type="Google" id="ProtNLM"/>
    </source>
</evidence>
<dbReference type="GO" id="GO:0030246">
    <property type="term" value="F:carbohydrate binding"/>
    <property type="evidence" value="ECO:0007669"/>
    <property type="project" value="InterPro"/>
</dbReference>
<keyword evidence="2" id="KW-1185">Reference proteome</keyword>
<evidence type="ECO:0000313" key="2">
    <source>
        <dbReference type="Proteomes" id="UP000254258"/>
    </source>
</evidence>
<dbReference type="GO" id="GO:0005975">
    <property type="term" value="P:carbohydrate metabolic process"/>
    <property type="evidence" value="ECO:0007669"/>
    <property type="project" value="InterPro"/>
</dbReference>
<dbReference type="GO" id="GO:0004553">
    <property type="term" value="F:hydrolase activity, hydrolyzing O-glycosyl compounds"/>
    <property type="evidence" value="ECO:0007669"/>
    <property type="project" value="InterPro"/>
</dbReference>
<dbReference type="CDD" id="cd12215">
    <property type="entry name" value="ChiC_BD"/>
    <property type="match status" value="1"/>
</dbReference>
<sequence length="85" mass="9557">MQTLPQYWDPDKTYEPGDQVVYNGNIYEAPNQGGSHHGVKPGGDDSKWLYHGTFQNYYKHILSRDAAHNIGDKLRSGMLVSSLCS</sequence>
<dbReference type="SUPFAM" id="SSF51055">
    <property type="entry name" value="Carbohydrate binding domain"/>
    <property type="match status" value="1"/>
</dbReference>
<dbReference type="EMBL" id="QRBE01000004">
    <property type="protein sequence ID" value="RDS82125.1"/>
    <property type="molecule type" value="Genomic_DNA"/>
</dbReference>